<dbReference type="Pfam" id="PF00849">
    <property type="entry name" value="PseudoU_synth_2"/>
    <property type="match status" value="1"/>
</dbReference>
<dbReference type="GO" id="GO:0140098">
    <property type="term" value="F:catalytic activity, acting on RNA"/>
    <property type="evidence" value="ECO:0007669"/>
    <property type="project" value="UniProtKB-ARBA"/>
</dbReference>
<dbReference type="GO" id="GO:0003723">
    <property type="term" value="F:RNA binding"/>
    <property type="evidence" value="ECO:0007669"/>
    <property type="project" value="InterPro"/>
</dbReference>
<gene>
    <name evidence="3" type="ORF">DES53_109207</name>
</gene>
<comment type="similarity">
    <text evidence="1">Belongs to the pseudouridine synthase RluA family.</text>
</comment>
<reference evidence="3 4" key="1">
    <citation type="submission" date="2018-06" db="EMBL/GenBank/DDBJ databases">
        <title>Genomic Encyclopedia of Type Strains, Phase IV (KMG-IV): sequencing the most valuable type-strain genomes for metagenomic binning, comparative biology and taxonomic classification.</title>
        <authorList>
            <person name="Goeker M."/>
        </authorList>
    </citation>
    <scope>NUCLEOTIDE SEQUENCE [LARGE SCALE GENOMIC DNA]</scope>
    <source>
        <strain evidence="3 4">DSM 25532</strain>
    </source>
</reference>
<dbReference type="Gene3D" id="3.30.2350.10">
    <property type="entry name" value="Pseudouridine synthase"/>
    <property type="match status" value="1"/>
</dbReference>
<dbReference type="PROSITE" id="PS01129">
    <property type="entry name" value="PSI_RLU"/>
    <property type="match status" value="1"/>
</dbReference>
<keyword evidence="4" id="KW-1185">Reference proteome</keyword>
<name>A0A366HD62_9BACT</name>
<dbReference type="PANTHER" id="PTHR21600:SF87">
    <property type="entry name" value="RNA PSEUDOURIDYLATE SYNTHASE DOMAIN-CONTAINING PROTEIN 1"/>
    <property type="match status" value="1"/>
</dbReference>
<protein>
    <submittedName>
        <fullName evidence="3">23S rRNA pseudouridine1911/1915/1917 synthase</fullName>
    </submittedName>
</protein>
<dbReference type="InterPro" id="IPR006145">
    <property type="entry name" value="PsdUridine_synth_RsuA/RluA"/>
</dbReference>
<dbReference type="InterPro" id="IPR006224">
    <property type="entry name" value="PsdUridine_synth_RluA-like_CS"/>
</dbReference>
<evidence type="ECO:0000313" key="3">
    <source>
        <dbReference type="EMBL" id="RBP39779.1"/>
    </source>
</evidence>
<dbReference type="PANTHER" id="PTHR21600">
    <property type="entry name" value="MITOCHONDRIAL RNA PSEUDOURIDINE SYNTHASE"/>
    <property type="match status" value="1"/>
</dbReference>
<proteinExistence type="inferred from homology"/>
<dbReference type="Proteomes" id="UP000253426">
    <property type="component" value="Unassembled WGS sequence"/>
</dbReference>
<dbReference type="InterPro" id="IPR050188">
    <property type="entry name" value="RluA_PseudoU_synthase"/>
</dbReference>
<sequence length="271" mass="31222">MHRAQAPLQWAQMPQPLAAAYHFTVLEETDDWLVVNKPAPLQIHPSKPADAGLTLWDGLRELLRYELVNGGQVSIINRLDRETSGVVLVAKTSRAAREMGKAMMRRQMHKTYLAIVHGWPEWEQVEVDEPILRQGEVMESRVWVKQRVHPQGAPCRTGFQVMRRFEKRLADRGVERFALVQAEPHTGRMHQIRVHLQFTGHPIVGDKLYGVDEGCYLEFMETNWTPSLESRLLLPRQALHSQVLSVRTPELEQTWTAPLTEDLERFMAEGR</sequence>
<dbReference type="CDD" id="cd02869">
    <property type="entry name" value="PseudoU_synth_RluA_like"/>
    <property type="match status" value="1"/>
</dbReference>
<dbReference type="GO" id="GO:0000455">
    <property type="term" value="P:enzyme-directed rRNA pseudouridine synthesis"/>
    <property type="evidence" value="ECO:0007669"/>
    <property type="project" value="TreeGrafter"/>
</dbReference>
<evidence type="ECO:0000313" key="4">
    <source>
        <dbReference type="Proteomes" id="UP000253426"/>
    </source>
</evidence>
<dbReference type="GO" id="GO:0009982">
    <property type="term" value="F:pseudouridine synthase activity"/>
    <property type="evidence" value="ECO:0007669"/>
    <property type="project" value="InterPro"/>
</dbReference>
<organism evidence="3 4">
    <name type="scientific">Roseimicrobium gellanilyticum</name>
    <dbReference type="NCBI Taxonomy" id="748857"/>
    <lineage>
        <taxon>Bacteria</taxon>
        <taxon>Pseudomonadati</taxon>
        <taxon>Verrucomicrobiota</taxon>
        <taxon>Verrucomicrobiia</taxon>
        <taxon>Verrucomicrobiales</taxon>
        <taxon>Verrucomicrobiaceae</taxon>
        <taxon>Roseimicrobium</taxon>
    </lineage>
</organism>
<comment type="caution">
    <text evidence="3">The sequence shown here is derived from an EMBL/GenBank/DDBJ whole genome shotgun (WGS) entry which is preliminary data.</text>
</comment>
<accession>A0A366HD62</accession>
<evidence type="ECO:0000259" key="2">
    <source>
        <dbReference type="Pfam" id="PF00849"/>
    </source>
</evidence>
<dbReference type="AlphaFoldDB" id="A0A366HD62"/>
<dbReference type="EMBL" id="QNRR01000009">
    <property type="protein sequence ID" value="RBP39779.1"/>
    <property type="molecule type" value="Genomic_DNA"/>
</dbReference>
<dbReference type="InterPro" id="IPR020103">
    <property type="entry name" value="PsdUridine_synth_cat_dom_sf"/>
</dbReference>
<dbReference type="SUPFAM" id="SSF55120">
    <property type="entry name" value="Pseudouridine synthase"/>
    <property type="match status" value="1"/>
</dbReference>
<feature type="domain" description="Pseudouridine synthase RsuA/RluA-like" evidence="2">
    <location>
        <begin position="31"/>
        <end position="197"/>
    </location>
</feature>
<evidence type="ECO:0000256" key="1">
    <source>
        <dbReference type="ARBA" id="ARBA00010876"/>
    </source>
</evidence>